<dbReference type="EMBL" id="JBBPBM010000011">
    <property type="protein sequence ID" value="KAK8563497.1"/>
    <property type="molecule type" value="Genomic_DNA"/>
</dbReference>
<proteinExistence type="predicted"/>
<sequence>MILASRISPLNHLWASTNRMSDLACVGGAASVLPDHATVGMIETMGVVSIFPDQATTGLTEIVGAASTFLDQATAGLTETDACG</sequence>
<accession>A0ABR2ENB1</accession>
<evidence type="ECO:0000313" key="1">
    <source>
        <dbReference type="EMBL" id="KAK8563497.1"/>
    </source>
</evidence>
<reference evidence="1 2" key="1">
    <citation type="journal article" date="2024" name="G3 (Bethesda)">
        <title>Genome assembly of Hibiscus sabdariffa L. provides insights into metabolisms of medicinal natural products.</title>
        <authorList>
            <person name="Kim T."/>
        </authorList>
    </citation>
    <scope>NUCLEOTIDE SEQUENCE [LARGE SCALE GENOMIC DNA]</scope>
    <source>
        <strain evidence="1">TK-2024</strain>
        <tissue evidence="1">Old leaves</tissue>
    </source>
</reference>
<protein>
    <submittedName>
        <fullName evidence="1">Uncharacterized protein</fullName>
    </submittedName>
</protein>
<keyword evidence="2" id="KW-1185">Reference proteome</keyword>
<organism evidence="1 2">
    <name type="scientific">Hibiscus sabdariffa</name>
    <name type="common">roselle</name>
    <dbReference type="NCBI Taxonomy" id="183260"/>
    <lineage>
        <taxon>Eukaryota</taxon>
        <taxon>Viridiplantae</taxon>
        <taxon>Streptophyta</taxon>
        <taxon>Embryophyta</taxon>
        <taxon>Tracheophyta</taxon>
        <taxon>Spermatophyta</taxon>
        <taxon>Magnoliopsida</taxon>
        <taxon>eudicotyledons</taxon>
        <taxon>Gunneridae</taxon>
        <taxon>Pentapetalae</taxon>
        <taxon>rosids</taxon>
        <taxon>malvids</taxon>
        <taxon>Malvales</taxon>
        <taxon>Malvaceae</taxon>
        <taxon>Malvoideae</taxon>
        <taxon>Hibiscus</taxon>
    </lineage>
</organism>
<gene>
    <name evidence="1" type="ORF">V6N12_035643</name>
</gene>
<evidence type="ECO:0000313" key="2">
    <source>
        <dbReference type="Proteomes" id="UP001472677"/>
    </source>
</evidence>
<dbReference type="Proteomes" id="UP001472677">
    <property type="component" value="Unassembled WGS sequence"/>
</dbReference>
<name>A0ABR2ENB1_9ROSI</name>
<comment type="caution">
    <text evidence="1">The sequence shown here is derived from an EMBL/GenBank/DDBJ whole genome shotgun (WGS) entry which is preliminary data.</text>
</comment>